<keyword evidence="11" id="KW-0808">Transferase</keyword>
<keyword evidence="7" id="KW-0663">Pyridoxal phosphate</keyword>
<dbReference type="InterPro" id="IPR001544">
    <property type="entry name" value="Aminotrans_IV"/>
</dbReference>
<dbReference type="Proteomes" id="UP000464214">
    <property type="component" value="Chromosome"/>
</dbReference>
<dbReference type="GO" id="GO:0046394">
    <property type="term" value="P:carboxylic acid biosynthetic process"/>
    <property type="evidence" value="ECO:0007669"/>
    <property type="project" value="UniProtKB-ARBA"/>
</dbReference>
<dbReference type="PANTHER" id="PTHR42743">
    <property type="entry name" value="AMINO-ACID AMINOTRANSFERASE"/>
    <property type="match status" value="1"/>
</dbReference>
<evidence type="ECO:0000256" key="2">
    <source>
        <dbReference type="ARBA" id="ARBA00004824"/>
    </source>
</evidence>
<dbReference type="Gene3D" id="3.30.470.10">
    <property type="match status" value="1"/>
</dbReference>
<comment type="pathway">
    <text evidence="4">Amino-acid biosynthesis; L-leucine biosynthesis; L-leucine from 3-methyl-2-oxobutanoate: step 4/4.</text>
</comment>
<evidence type="ECO:0000256" key="6">
    <source>
        <dbReference type="ARBA" id="ARBA00013053"/>
    </source>
</evidence>
<dbReference type="GO" id="GO:0008652">
    <property type="term" value="P:amino acid biosynthetic process"/>
    <property type="evidence" value="ECO:0007669"/>
    <property type="project" value="UniProtKB-ARBA"/>
</dbReference>
<comment type="cofactor">
    <cofactor evidence="1">
        <name>pyridoxal 5'-phosphate</name>
        <dbReference type="ChEBI" id="CHEBI:597326"/>
    </cofactor>
</comment>
<evidence type="ECO:0000313" key="11">
    <source>
        <dbReference type="EMBL" id="QHL85943.1"/>
    </source>
</evidence>
<evidence type="ECO:0000256" key="3">
    <source>
        <dbReference type="ARBA" id="ARBA00004931"/>
    </source>
</evidence>
<accession>A0A6P1NYI1</accession>
<dbReference type="Pfam" id="PF01063">
    <property type="entry name" value="Aminotran_4"/>
    <property type="match status" value="1"/>
</dbReference>
<protein>
    <recommendedName>
        <fullName evidence="6">branched-chain-amino-acid transaminase</fullName>
        <ecNumber evidence="6">2.6.1.42</ecNumber>
    </recommendedName>
</protein>
<evidence type="ECO:0000256" key="4">
    <source>
        <dbReference type="ARBA" id="ARBA00005072"/>
    </source>
</evidence>
<dbReference type="EC" id="2.6.1.42" evidence="6"/>
<evidence type="ECO:0000256" key="7">
    <source>
        <dbReference type="ARBA" id="ARBA00022898"/>
    </source>
</evidence>
<dbReference type="KEGG" id="nib:GU926_00185"/>
<evidence type="ECO:0000256" key="9">
    <source>
        <dbReference type="ARBA" id="ARBA00048798"/>
    </source>
</evidence>
<dbReference type="PANTHER" id="PTHR42743:SF11">
    <property type="entry name" value="AMINODEOXYCHORISMATE LYASE"/>
    <property type="match status" value="1"/>
</dbReference>
<comment type="catalytic activity">
    <reaction evidence="8">
        <text>L-valine + 2-oxoglutarate = 3-methyl-2-oxobutanoate + L-glutamate</text>
        <dbReference type="Rhea" id="RHEA:24813"/>
        <dbReference type="ChEBI" id="CHEBI:11851"/>
        <dbReference type="ChEBI" id="CHEBI:16810"/>
        <dbReference type="ChEBI" id="CHEBI:29985"/>
        <dbReference type="ChEBI" id="CHEBI:57762"/>
        <dbReference type="EC" id="2.6.1.42"/>
    </reaction>
</comment>
<dbReference type="Gene3D" id="3.20.10.10">
    <property type="entry name" value="D-amino Acid Aminotransferase, subunit A, domain 2"/>
    <property type="match status" value="1"/>
</dbReference>
<evidence type="ECO:0000256" key="1">
    <source>
        <dbReference type="ARBA" id="ARBA00001933"/>
    </source>
</evidence>
<dbReference type="SUPFAM" id="SSF56752">
    <property type="entry name" value="D-aminoacid aminotransferase-like PLP-dependent enzymes"/>
    <property type="match status" value="1"/>
</dbReference>
<dbReference type="GO" id="GO:0004084">
    <property type="term" value="F:branched-chain-amino-acid transaminase activity"/>
    <property type="evidence" value="ECO:0007669"/>
    <property type="project" value="UniProtKB-EC"/>
</dbReference>
<proteinExistence type="inferred from homology"/>
<comment type="catalytic activity">
    <reaction evidence="10">
        <text>L-leucine + 2-oxoglutarate = 4-methyl-2-oxopentanoate + L-glutamate</text>
        <dbReference type="Rhea" id="RHEA:18321"/>
        <dbReference type="ChEBI" id="CHEBI:16810"/>
        <dbReference type="ChEBI" id="CHEBI:17865"/>
        <dbReference type="ChEBI" id="CHEBI:29985"/>
        <dbReference type="ChEBI" id="CHEBI:57427"/>
        <dbReference type="EC" id="2.6.1.42"/>
    </reaction>
</comment>
<comment type="similarity">
    <text evidence="5">Belongs to the class-IV pyridoxal-phosphate-dependent aminotransferase family.</text>
</comment>
<dbReference type="EMBL" id="CP047897">
    <property type="protein sequence ID" value="QHL85943.1"/>
    <property type="molecule type" value="Genomic_DNA"/>
</dbReference>
<dbReference type="InterPro" id="IPR043132">
    <property type="entry name" value="BCAT-like_C"/>
</dbReference>
<dbReference type="FunFam" id="3.20.10.10:FF:000002">
    <property type="entry name" value="D-alanine aminotransferase"/>
    <property type="match status" value="1"/>
</dbReference>
<dbReference type="InterPro" id="IPR036038">
    <property type="entry name" value="Aminotransferase-like"/>
</dbReference>
<comment type="catalytic activity">
    <reaction evidence="9">
        <text>L-isoleucine + 2-oxoglutarate = (S)-3-methyl-2-oxopentanoate + L-glutamate</text>
        <dbReference type="Rhea" id="RHEA:24801"/>
        <dbReference type="ChEBI" id="CHEBI:16810"/>
        <dbReference type="ChEBI" id="CHEBI:29985"/>
        <dbReference type="ChEBI" id="CHEBI:35146"/>
        <dbReference type="ChEBI" id="CHEBI:58045"/>
        <dbReference type="EC" id="2.6.1.42"/>
    </reaction>
</comment>
<keyword evidence="11" id="KW-0032">Aminotransferase</keyword>
<reference evidence="11 12" key="1">
    <citation type="submission" date="2020-01" db="EMBL/GenBank/DDBJ databases">
        <authorList>
            <person name="Kim M."/>
        </authorList>
    </citation>
    <scope>NUCLEOTIDE SEQUENCE [LARGE SCALE GENOMIC DNA]</scope>
    <source>
        <strain evidence="11 12">BT10</strain>
    </source>
</reference>
<evidence type="ECO:0000313" key="12">
    <source>
        <dbReference type="Proteomes" id="UP000464214"/>
    </source>
</evidence>
<name>A0A6P1NYI1_9BACT</name>
<dbReference type="AlphaFoldDB" id="A0A6P1NYI1"/>
<dbReference type="InterPro" id="IPR043131">
    <property type="entry name" value="BCAT-like_N"/>
</dbReference>
<dbReference type="RefSeq" id="WP_160687865.1">
    <property type="nucleotide sequence ID" value="NZ_CP047897.1"/>
</dbReference>
<comment type="pathway">
    <text evidence="2">Amino-acid biosynthesis; L-isoleucine biosynthesis; L-isoleucine from 2-oxobutanoate: step 4/4.</text>
</comment>
<sequence>MPANPTLYAYLRGEILPYDQAFLHVSDLSIQRGYGIFDFLKVENGQPLFMEHYLDRFYHSAQLMELAIPLERSALQEAVFHLIDKNNLPLSGIKMILTGGYSLDGYQPVEPNLMIVQQPVTMPTQEQLQKGFEIITHEYVRDIPAAKTINYSVGIKLLSQIKAAGADDVLYHQGCVVSEFPRANFFIVKQDDTVVTAAQDVLKGITRKNVLEIAGRTFKAEEGTITLQDIDQAKEAFLTSTTKRVMPVVKMDGYAIGDGTPGPVTLALLEELLKLEKHSAQR</sequence>
<organism evidence="11 12">
    <name type="scientific">Nibribacter ruber</name>
    <dbReference type="NCBI Taxonomy" id="2698458"/>
    <lineage>
        <taxon>Bacteria</taxon>
        <taxon>Pseudomonadati</taxon>
        <taxon>Bacteroidota</taxon>
        <taxon>Cytophagia</taxon>
        <taxon>Cytophagales</taxon>
        <taxon>Hymenobacteraceae</taxon>
        <taxon>Nibribacter</taxon>
    </lineage>
</organism>
<comment type="pathway">
    <text evidence="3">Amino-acid biosynthesis; L-valine biosynthesis; L-valine from pyruvate: step 4/4.</text>
</comment>
<evidence type="ECO:0000256" key="5">
    <source>
        <dbReference type="ARBA" id="ARBA00009320"/>
    </source>
</evidence>
<keyword evidence="12" id="KW-1185">Reference proteome</keyword>
<gene>
    <name evidence="11" type="ORF">GU926_00185</name>
</gene>
<evidence type="ECO:0000256" key="8">
    <source>
        <dbReference type="ARBA" id="ARBA00048212"/>
    </source>
</evidence>
<evidence type="ECO:0000256" key="10">
    <source>
        <dbReference type="ARBA" id="ARBA00049229"/>
    </source>
</evidence>
<dbReference type="InterPro" id="IPR050571">
    <property type="entry name" value="Class-IV_PLP-Dep_Aminotrnsfr"/>
</dbReference>